<proteinExistence type="predicted"/>
<reference evidence="1" key="2">
    <citation type="journal article" date="2015" name="Fish Shellfish Immunol.">
        <title>Early steps in the European eel (Anguilla anguilla)-Vibrio vulnificus interaction in the gills: Role of the RtxA13 toxin.</title>
        <authorList>
            <person name="Callol A."/>
            <person name="Pajuelo D."/>
            <person name="Ebbesson L."/>
            <person name="Teles M."/>
            <person name="MacKenzie S."/>
            <person name="Amaro C."/>
        </authorList>
    </citation>
    <scope>NUCLEOTIDE SEQUENCE</scope>
</reference>
<sequence length="126" mass="14257">MSRYAHCCPLLSFVQSCTVCNTDFERVRPSIQLEPKSQEMVTSLTKSNVSPLEAIESKMCSRPLAAYNASLLVLLFQPLCKVPGRSALPQMCSRDSVFVYIKTMQCWPHMSRNTKIDCNWNQASEC</sequence>
<dbReference type="AlphaFoldDB" id="A0A0E9WVP8"/>
<reference evidence="1" key="1">
    <citation type="submission" date="2014-11" db="EMBL/GenBank/DDBJ databases">
        <authorList>
            <person name="Amaro Gonzalez C."/>
        </authorList>
    </citation>
    <scope>NUCLEOTIDE SEQUENCE</scope>
</reference>
<dbReference type="PROSITE" id="PS51257">
    <property type="entry name" value="PROKAR_LIPOPROTEIN"/>
    <property type="match status" value="1"/>
</dbReference>
<organism evidence="1">
    <name type="scientific">Anguilla anguilla</name>
    <name type="common">European freshwater eel</name>
    <name type="synonym">Muraena anguilla</name>
    <dbReference type="NCBI Taxonomy" id="7936"/>
    <lineage>
        <taxon>Eukaryota</taxon>
        <taxon>Metazoa</taxon>
        <taxon>Chordata</taxon>
        <taxon>Craniata</taxon>
        <taxon>Vertebrata</taxon>
        <taxon>Euteleostomi</taxon>
        <taxon>Actinopterygii</taxon>
        <taxon>Neopterygii</taxon>
        <taxon>Teleostei</taxon>
        <taxon>Anguilliformes</taxon>
        <taxon>Anguillidae</taxon>
        <taxon>Anguilla</taxon>
    </lineage>
</organism>
<evidence type="ECO:0000313" key="1">
    <source>
        <dbReference type="EMBL" id="JAH93588.1"/>
    </source>
</evidence>
<name>A0A0E9WVP8_ANGAN</name>
<accession>A0A0E9WVP8</accession>
<protein>
    <submittedName>
        <fullName evidence="1">Uncharacterized protein</fullName>
    </submittedName>
</protein>
<dbReference type="EMBL" id="GBXM01014989">
    <property type="protein sequence ID" value="JAH93588.1"/>
    <property type="molecule type" value="Transcribed_RNA"/>
</dbReference>